<gene>
    <name evidence="1" type="ORF">CLV30_106165</name>
</gene>
<sequence length="66" mass="7396">MRPAQISEQLPVTREQLQKVADFVALPPADIVRIAPEFDSETNLARYRVHTTFGGRPYAMPKSVIA</sequence>
<evidence type="ECO:0000313" key="1">
    <source>
        <dbReference type="EMBL" id="PSL04160.1"/>
    </source>
</evidence>
<dbReference type="RefSeq" id="WP_106537171.1">
    <property type="nucleotide sequence ID" value="NZ_ML142900.1"/>
</dbReference>
<evidence type="ECO:0000313" key="2">
    <source>
        <dbReference type="Proteomes" id="UP000243528"/>
    </source>
</evidence>
<proteinExistence type="predicted"/>
<name>A0A2P8E3W5_9ACTN</name>
<comment type="caution">
    <text evidence="1">The sequence shown here is derived from an EMBL/GenBank/DDBJ whole genome shotgun (WGS) entry which is preliminary data.</text>
</comment>
<accession>A0A2P8E3W5</accession>
<dbReference type="Proteomes" id="UP000243528">
    <property type="component" value="Unassembled WGS sequence"/>
</dbReference>
<dbReference type="AlphaFoldDB" id="A0A2P8E3W5"/>
<organism evidence="1 2">
    <name type="scientific">Haloactinopolyspora alba</name>
    <dbReference type="NCBI Taxonomy" id="648780"/>
    <lineage>
        <taxon>Bacteria</taxon>
        <taxon>Bacillati</taxon>
        <taxon>Actinomycetota</taxon>
        <taxon>Actinomycetes</taxon>
        <taxon>Jiangellales</taxon>
        <taxon>Jiangellaceae</taxon>
        <taxon>Haloactinopolyspora</taxon>
    </lineage>
</organism>
<protein>
    <submittedName>
        <fullName evidence="1">Uncharacterized protein</fullName>
    </submittedName>
</protein>
<dbReference type="EMBL" id="PYGE01000006">
    <property type="protein sequence ID" value="PSL04160.1"/>
    <property type="molecule type" value="Genomic_DNA"/>
</dbReference>
<reference evidence="1 2" key="1">
    <citation type="submission" date="2018-03" db="EMBL/GenBank/DDBJ databases">
        <title>Genomic Encyclopedia of Archaeal and Bacterial Type Strains, Phase II (KMG-II): from individual species to whole genera.</title>
        <authorList>
            <person name="Goeker M."/>
        </authorList>
    </citation>
    <scope>NUCLEOTIDE SEQUENCE [LARGE SCALE GENOMIC DNA]</scope>
    <source>
        <strain evidence="1 2">DSM 45211</strain>
    </source>
</reference>
<keyword evidence="2" id="KW-1185">Reference proteome</keyword>